<protein>
    <recommendedName>
        <fullName evidence="8">Kinesin motor domain-containing protein</fullName>
    </recommendedName>
</protein>
<dbReference type="SMART" id="SM00129">
    <property type="entry name" value="KISc"/>
    <property type="match status" value="1"/>
</dbReference>
<dbReference type="CDD" id="cd14686">
    <property type="entry name" value="bZIP"/>
    <property type="match status" value="1"/>
</dbReference>
<feature type="compositionally biased region" description="Polar residues" evidence="7">
    <location>
        <begin position="215"/>
        <end position="228"/>
    </location>
</feature>
<dbReference type="OrthoDB" id="123929at2759"/>
<feature type="compositionally biased region" description="Polar residues" evidence="7">
    <location>
        <begin position="264"/>
        <end position="279"/>
    </location>
</feature>
<proteinExistence type="inferred from homology"/>
<dbReference type="PROSITE" id="PS50067">
    <property type="entry name" value="KINESIN_MOTOR_2"/>
    <property type="match status" value="1"/>
</dbReference>
<evidence type="ECO:0000256" key="1">
    <source>
        <dbReference type="ARBA" id="ARBA00022701"/>
    </source>
</evidence>
<evidence type="ECO:0000256" key="3">
    <source>
        <dbReference type="ARBA" id="ARBA00022840"/>
    </source>
</evidence>
<dbReference type="PRINTS" id="PR00380">
    <property type="entry name" value="KINESINHEAVY"/>
</dbReference>
<dbReference type="InterPro" id="IPR001752">
    <property type="entry name" value="Kinesin_motor_dom"/>
</dbReference>
<dbReference type="Gene3D" id="3.40.850.10">
    <property type="entry name" value="Kinesin motor domain"/>
    <property type="match status" value="1"/>
</dbReference>
<dbReference type="GO" id="GO:0005524">
    <property type="term" value="F:ATP binding"/>
    <property type="evidence" value="ECO:0007669"/>
    <property type="project" value="UniProtKB-UniRule"/>
</dbReference>
<dbReference type="InterPro" id="IPR027640">
    <property type="entry name" value="Kinesin-like_fam"/>
</dbReference>
<dbReference type="GO" id="GO:0005634">
    <property type="term" value="C:nucleus"/>
    <property type="evidence" value="ECO:0007669"/>
    <property type="project" value="TreeGrafter"/>
</dbReference>
<evidence type="ECO:0000313" key="9">
    <source>
        <dbReference type="EMBL" id="KIW46504.1"/>
    </source>
</evidence>
<dbReference type="GO" id="GO:0005871">
    <property type="term" value="C:kinesin complex"/>
    <property type="evidence" value="ECO:0007669"/>
    <property type="project" value="TreeGrafter"/>
</dbReference>
<keyword evidence="6" id="KW-0175">Coiled coil</keyword>
<dbReference type="GO" id="GO:0007018">
    <property type="term" value="P:microtubule-based movement"/>
    <property type="evidence" value="ECO:0007669"/>
    <property type="project" value="InterPro"/>
</dbReference>
<accession>A0A0D2EF17</accession>
<comment type="similarity">
    <text evidence="5">Belongs to the TRAFAC class myosin-kinesin ATPase superfamily. Kinesin family.</text>
</comment>
<evidence type="ECO:0000313" key="10">
    <source>
        <dbReference type="Proteomes" id="UP000053342"/>
    </source>
</evidence>
<dbReference type="GeneID" id="27354247"/>
<dbReference type="HOGENOM" id="CLU_004757_1_0_1"/>
<dbReference type="PANTHER" id="PTHR24115">
    <property type="entry name" value="KINESIN-RELATED"/>
    <property type="match status" value="1"/>
</dbReference>
<evidence type="ECO:0000256" key="2">
    <source>
        <dbReference type="ARBA" id="ARBA00022741"/>
    </source>
</evidence>
<dbReference type="Proteomes" id="UP000053342">
    <property type="component" value="Unassembled WGS sequence"/>
</dbReference>
<feature type="binding site" evidence="5">
    <location>
        <begin position="114"/>
        <end position="121"/>
    </location>
    <ligand>
        <name>ATP</name>
        <dbReference type="ChEBI" id="CHEBI:30616"/>
    </ligand>
</feature>
<dbReference type="Pfam" id="PF00225">
    <property type="entry name" value="Kinesin"/>
    <property type="match status" value="1"/>
</dbReference>
<dbReference type="GO" id="GO:0003777">
    <property type="term" value="F:microtubule motor activity"/>
    <property type="evidence" value="ECO:0007669"/>
    <property type="project" value="InterPro"/>
</dbReference>
<dbReference type="AlphaFoldDB" id="A0A0D2EF17"/>
<evidence type="ECO:0000256" key="4">
    <source>
        <dbReference type="ARBA" id="ARBA00023175"/>
    </source>
</evidence>
<keyword evidence="1" id="KW-0493">Microtubule</keyword>
<dbReference type="InterPro" id="IPR036961">
    <property type="entry name" value="Kinesin_motor_dom_sf"/>
</dbReference>
<keyword evidence="4 5" id="KW-0505">Motor protein</keyword>
<sequence length="750" mass="83182">MDKSTKTPSKDPLFQVYLRLRPPIQPQLAKQKSDPWLIVEPTTTPVEENTKSFPSHVTLQTPRDSNRRWIEQFSFTKVFEEVASQLDVFEETGSIDILKSVLQTGKDGLIATLGVTGSGKSHTILGSESQRGLTQMTLDLLFTSIGDNIRRADSTLLSALKASDVSEAKILSAATFLDTSNSDGDWAEISNARLPFSRAQTPMMDSYAAPDHPASRQSTFPRQPDVSSYSIEVDPTNEYVVLVSMYQVYMNDIKDLLSSSASSNAPTMSTRPRAAQQQKKGLPFKNTKMSPDRKVVAGLQKIVCGSYDEAMRVLRRGLKERNTASTGSNNVSSRSHAFFCIEVKKKIAMRGHADSVTPAWTGGTLSIIDLAGTERMDNAKTTGLTLAEAGKINVSLMHLGRCLEMQSEGSKAVIPFRRCKLTELLFSNSFPSSSSHAATYRPQKAVMIVTADPSGDFNATRHILKCSALARDFKVSRIASTTSTILRTTSVCKGANGGRTSPQDMINSYLTAQELEQATNEATRFAEKCVALEVRLAEEEMKRVEAEAAAEAAEEQLMDMEQQVREECWIEMEQHLEEEKERWRDAWEQEKTQNEAFMDGKLGILEKTTQFHIHEDAAEARVEELERENESLRAKLRALEQELQTRSPTKRSRGGSKSPVKGIILQETANINIATNPFLASLKARDSDLTIRAKSSEGDMHGTSEISPRKQSLRSSNVSHATVEEQPPTTVKKQRKLTTRKWDLGDPNGF</sequence>
<feature type="domain" description="Kinesin motor" evidence="8">
    <location>
        <begin position="13"/>
        <end position="473"/>
    </location>
</feature>
<evidence type="ECO:0000259" key="8">
    <source>
        <dbReference type="PROSITE" id="PS50067"/>
    </source>
</evidence>
<feature type="compositionally biased region" description="Basic and acidic residues" evidence="7">
    <location>
        <begin position="693"/>
        <end position="702"/>
    </location>
</feature>
<evidence type="ECO:0000256" key="5">
    <source>
        <dbReference type="PROSITE-ProRule" id="PRU00283"/>
    </source>
</evidence>
<feature type="compositionally biased region" description="Polar residues" evidence="7">
    <location>
        <begin position="704"/>
        <end position="720"/>
    </location>
</feature>
<dbReference type="GO" id="GO:0005874">
    <property type="term" value="C:microtubule"/>
    <property type="evidence" value="ECO:0007669"/>
    <property type="project" value="UniProtKB-KW"/>
</dbReference>
<dbReference type="InterPro" id="IPR027417">
    <property type="entry name" value="P-loop_NTPase"/>
</dbReference>
<feature type="region of interest" description="Disordered" evidence="7">
    <location>
        <begin position="693"/>
        <end position="750"/>
    </location>
</feature>
<feature type="coiled-coil region" evidence="6">
    <location>
        <begin position="515"/>
        <end position="563"/>
    </location>
</feature>
<dbReference type="SUPFAM" id="SSF52540">
    <property type="entry name" value="P-loop containing nucleoside triphosphate hydrolases"/>
    <property type="match status" value="1"/>
</dbReference>
<dbReference type="PANTHER" id="PTHR24115:SF1008">
    <property type="entry name" value="KINESIN-LIKE PROTEIN SUBITO"/>
    <property type="match status" value="1"/>
</dbReference>
<feature type="region of interest" description="Disordered" evidence="7">
    <location>
        <begin position="640"/>
        <end position="661"/>
    </location>
</feature>
<gene>
    <name evidence="9" type="ORF">PV06_02173</name>
</gene>
<evidence type="ECO:0000256" key="7">
    <source>
        <dbReference type="SAM" id="MobiDB-lite"/>
    </source>
</evidence>
<feature type="region of interest" description="Disordered" evidence="7">
    <location>
        <begin position="260"/>
        <end position="289"/>
    </location>
</feature>
<dbReference type="GO" id="GO:0016887">
    <property type="term" value="F:ATP hydrolysis activity"/>
    <property type="evidence" value="ECO:0007669"/>
    <property type="project" value="TreeGrafter"/>
</dbReference>
<reference evidence="9 10" key="1">
    <citation type="submission" date="2015-01" db="EMBL/GenBank/DDBJ databases">
        <title>The Genome Sequence of Exophiala oligosperma CBS72588.</title>
        <authorList>
            <consortium name="The Broad Institute Genomics Platform"/>
            <person name="Cuomo C."/>
            <person name="de Hoog S."/>
            <person name="Gorbushina A."/>
            <person name="Stielow B."/>
            <person name="Teixiera M."/>
            <person name="Abouelleil A."/>
            <person name="Chapman S.B."/>
            <person name="Priest M."/>
            <person name="Young S.K."/>
            <person name="Wortman J."/>
            <person name="Nusbaum C."/>
            <person name="Birren B."/>
        </authorList>
    </citation>
    <scope>NUCLEOTIDE SEQUENCE [LARGE SCALE GENOMIC DNA]</scope>
    <source>
        <strain evidence="9 10">CBS 72588</strain>
    </source>
</reference>
<dbReference type="VEuPathDB" id="FungiDB:PV06_02173"/>
<keyword evidence="3 5" id="KW-0067">ATP-binding</keyword>
<dbReference type="EMBL" id="KN847333">
    <property type="protein sequence ID" value="KIW46504.1"/>
    <property type="molecule type" value="Genomic_DNA"/>
</dbReference>
<feature type="region of interest" description="Disordered" evidence="7">
    <location>
        <begin position="209"/>
        <end position="228"/>
    </location>
</feature>
<dbReference type="STRING" id="215243.A0A0D2EF17"/>
<dbReference type="RefSeq" id="XP_016266720.1">
    <property type="nucleotide sequence ID" value="XM_016402823.1"/>
</dbReference>
<evidence type="ECO:0000256" key="6">
    <source>
        <dbReference type="SAM" id="Coils"/>
    </source>
</evidence>
<organism evidence="9 10">
    <name type="scientific">Exophiala oligosperma</name>
    <dbReference type="NCBI Taxonomy" id="215243"/>
    <lineage>
        <taxon>Eukaryota</taxon>
        <taxon>Fungi</taxon>
        <taxon>Dikarya</taxon>
        <taxon>Ascomycota</taxon>
        <taxon>Pezizomycotina</taxon>
        <taxon>Eurotiomycetes</taxon>
        <taxon>Chaetothyriomycetidae</taxon>
        <taxon>Chaetothyriales</taxon>
        <taxon>Herpotrichiellaceae</taxon>
        <taxon>Exophiala</taxon>
    </lineage>
</organism>
<keyword evidence="10" id="KW-1185">Reference proteome</keyword>
<dbReference type="GO" id="GO:0008017">
    <property type="term" value="F:microtubule binding"/>
    <property type="evidence" value="ECO:0007669"/>
    <property type="project" value="InterPro"/>
</dbReference>
<name>A0A0D2EF17_9EURO</name>
<keyword evidence="2 5" id="KW-0547">Nucleotide-binding</keyword>